<comment type="caution">
    <text evidence="1">The sequence shown here is derived from an EMBL/GenBank/DDBJ whole genome shotgun (WGS) entry which is preliminary data.</text>
</comment>
<dbReference type="EMBL" id="JACRUL010000026">
    <property type="protein sequence ID" value="MBC5845002.1"/>
    <property type="molecule type" value="Genomic_DNA"/>
</dbReference>
<dbReference type="Proteomes" id="UP000641454">
    <property type="component" value="Unassembled WGS sequence"/>
</dbReference>
<dbReference type="AlphaFoldDB" id="A0A923N0K7"/>
<evidence type="ECO:0000313" key="2">
    <source>
        <dbReference type="Proteomes" id="UP000641454"/>
    </source>
</evidence>
<accession>A0A923N0K7</accession>
<evidence type="ECO:0000313" key="1">
    <source>
        <dbReference type="EMBL" id="MBC5845002.1"/>
    </source>
</evidence>
<organism evidence="1 2">
    <name type="scientific">Flavobacterium muglaense</name>
    <dbReference type="NCBI Taxonomy" id="2764716"/>
    <lineage>
        <taxon>Bacteria</taxon>
        <taxon>Pseudomonadati</taxon>
        <taxon>Bacteroidota</taxon>
        <taxon>Flavobacteriia</taxon>
        <taxon>Flavobacteriales</taxon>
        <taxon>Flavobacteriaceae</taxon>
        <taxon>Flavobacterium</taxon>
    </lineage>
</organism>
<protein>
    <submittedName>
        <fullName evidence="1">Uncharacterized protein</fullName>
    </submittedName>
</protein>
<sequence length="164" mass="17935">MGITTAIAQTKKTYTQFEITVPLKGNPDRDQVNNYTHEKGSWFIPDGISAKLGYGLHYKKWIGLGVHSGLEWKWTDKLVIAPVYGNLRLSPKVGEETRITLQLGLGKAIALGRGNLMGTYKKVSLGLQTSDDLLIFVEISSFGLPINNQPETGSVSLGIALISF</sequence>
<proteinExistence type="predicted"/>
<reference evidence="1 2" key="1">
    <citation type="submission" date="2020-08" db="EMBL/GenBank/DDBJ databases">
        <title>Description of novel Flavobacterium F-392 isolate.</title>
        <authorList>
            <person name="Saticioglu I.B."/>
            <person name="Duman M."/>
            <person name="Altun S."/>
        </authorList>
    </citation>
    <scope>NUCLEOTIDE SEQUENCE [LARGE SCALE GENOMIC DNA]</scope>
    <source>
        <strain evidence="1 2">F-392</strain>
    </source>
</reference>
<keyword evidence="2" id="KW-1185">Reference proteome</keyword>
<gene>
    <name evidence="1" type="ORF">H8R25_11185</name>
</gene>
<name>A0A923N0K7_9FLAO</name>